<sequence>MGLVLDGEAPRRWSEVFWPRNVSPLSIRAACTPAFFFAAYARLIASRCALPGRFFGCCPCVVFAAFYAGVCPTRGS</sequence>
<dbReference type="EMBL" id="BMTD01000045">
    <property type="protein sequence ID" value="GGV30820.1"/>
    <property type="molecule type" value="Genomic_DNA"/>
</dbReference>
<reference evidence="2" key="1">
    <citation type="journal article" date="2014" name="Int. J. Syst. Evol. Microbiol.">
        <title>Complete genome sequence of Corynebacterium casei LMG S-19264T (=DSM 44701T), isolated from a smear-ripened cheese.</title>
        <authorList>
            <consortium name="US DOE Joint Genome Institute (JGI-PGF)"/>
            <person name="Walter F."/>
            <person name="Albersmeier A."/>
            <person name="Kalinowski J."/>
            <person name="Ruckert C."/>
        </authorList>
    </citation>
    <scope>NUCLEOTIDE SEQUENCE</scope>
    <source>
        <strain evidence="2">JCM 4369</strain>
    </source>
</reference>
<organism evidence="2 3">
    <name type="scientific">Streptomyces filipinensis</name>
    <dbReference type="NCBI Taxonomy" id="66887"/>
    <lineage>
        <taxon>Bacteria</taxon>
        <taxon>Bacillati</taxon>
        <taxon>Actinomycetota</taxon>
        <taxon>Actinomycetes</taxon>
        <taxon>Kitasatosporales</taxon>
        <taxon>Streptomycetaceae</taxon>
        <taxon>Streptomyces</taxon>
    </lineage>
</organism>
<accession>A0A918IKI7</accession>
<evidence type="ECO:0000256" key="1">
    <source>
        <dbReference type="SAM" id="Phobius"/>
    </source>
</evidence>
<evidence type="ECO:0000313" key="2">
    <source>
        <dbReference type="EMBL" id="GGV30820.1"/>
    </source>
</evidence>
<keyword evidence="1" id="KW-0472">Membrane</keyword>
<name>A0A918IKI7_9ACTN</name>
<dbReference type="AlphaFoldDB" id="A0A918IKI7"/>
<evidence type="ECO:0000313" key="3">
    <source>
        <dbReference type="Proteomes" id="UP000618795"/>
    </source>
</evidence>
<proteinExistence type="predicted"/>
<feature type="transmembrane region" description="Helical" evidence="1">
    <location>
        <begin position="25"/>
        <end position="45"/>
    </location>
</feature>
<keyword evidence="3" id="KW-1185">Reference proteome</keyword>
<feature type="transmembrane region" description="Helical" evidence="1">
    <location>
        <begin position="52"/>
        <end position="70"/>
    </location>
</feature>
<gene>
    <name evidence="2" type="ORF">GCM10010260_84010</name>
</gene>
<protein>
    <submittedName>
        <fullName evidence="2">Uncharacterized protein</fullName>
    </submittedName>
</protein>
<dbReference type="RefSeq" id="WP_191878706.1">
    <property type="nucleotide sequence ID" value="NZ_BMTD01000045.1"/>
</dbReference>
<keyword evidence="1" id="KW-0812">Transmembrane</keyword>
<dbReference type="Proteomes" id="UP000618795">
    <property type="component" value="Unassembled WGS sequence"/>
</dbReference>
<keyword evidence="1" id="KW-1133">Transmembrane helix</keyword>
<reference evidence="2" key="2">
    <citation type="submission" date="2020-09" db="EMBL/GenBank/DDBJ databases">
        <authorList>
            <person name="Sun Q."/>
            <person name="Ohkuma M."/>
        </authorList>
    </citation>
    <scope>NUCLEOTIDE SEQUENCE</scope>
    <source>
        <strain evidence="2">JCM 4369</strain>
    </source>
</reference>
<comment type="caution">
    <text evidence="2">The sequence shown here is derived from an EMBL/GenBank/DDBJ whole genome shotgun (WGS) entry which is preliminary data.</text>
</comment>